<dbReference type="InParanoid" id="H2B1E8"/>
<gene>
    <name evidence="8" type="primary">KAFR0K00920</name>
    <name evidence="8" type="ORF">KAFR_0K00920</name>
</gene>
<accession>H2B1E8</accession>
<organism evidence="8 9">
    <name type="scientific">Kazachstania africana (strain ATCC 22294 / BCRC 22015 / CBS 2517 / CECT 1963 / NBRC 1671 / NRRL Y-8276)</name>
    <name type="common">Yeast</name>
    <name type="synonym">Kluyveromyces africanus</name>
    <dbReference type="NCBI Taxonomy" id="1071382"/>
    <lineage>
        <taxon>Eukaryota</taxon>
        <taxon>Fungi</taxon>
        <taxon>Dikarya</taxon>
        <taxon>Ascomycota</taxon>
        <taxon>Saccharomycotina</taxon>
        <taxon>Saccharomycetes</taxon>
        <taxon>Saccharomycetales</taxon>
        <taxon>Saccharomycetaceae</taxon>
        <taxon>Kazachstania</taxon>
    </lineage>
</organism>
<dbReference type="PANTHER" id="PTHR10639:SF7">
    <property type="entry name" value="CLATHRIN LIGHT CHAIN"/>
    <property type="match status" value="1"/>
</dbReference>
<dbReference type="STRING" id="1071382.H2B1E8"/>
<reference evidence="8 9" key="1">
    <citation type="journal article" date="2011" name="Proc. Natl. Acad. Sci. U.S.A.">
        <title>Evolutionary erosion of yeast sex chromosomes by mating-type switching accidents.</title>
        <authorList>
            <person name="Gordon J.L."/>
            <person name="Armisen D."/>
            <person name="Proux-Wera E."/>
            <person name="Oheigeartaigh S.S."/>
            <person name="Byrne K.P."/>
            <person name="Wolfe K.H."/>
        </authorList>
    </citation>
    <scope>NUCLEOTIDE SEQUENCE [LARGE SCALE GENOMIC DNA]</scope>
    <source>
        <strain evidence="9">ATCC 22294 / BCRC 22015 / CBS 2517 / CECT 1963 / NBRC 1671 / NRRL Y-8276</strain>
    </source>
</reference>
<feature type="compositionally biased region" description="Basic and acidic residues" evidence="7">
    <location>
        <begin position="94"/>
        <end position="112"/>
    </location>
</feature>
<dbReference type="GO" id="GO:0045807">
    <property type="term" value="P:positive regulation of endocytosis"/>
    <property type="evidence" value="ECO:0007669"/>
    <property type="project" value="EnsemblFungi"/>
</dbReference>
<evidence type="ECO:0000256" key="6">
    <source>
        <dbReference type="RuleBase" id="RU363137"/>
    </source>
</evidence>
<feature type="compositionally biased region" description="Acidic residues" evidence="7">
    <location>
        <begin position="8"/>
        <end position="22"/>
    </location>
</feature>
<dbReference type="GO" id="GO:0071439">
    <property type="term" value="C:clathrin complex"/>
    <property type="evidence" value="ECO:0007669"/>
    <property type="project" value="EnsemblFungi"/>
</dbReference>
<dbReference type="AlphaFoldDB" id="H2B1E8"/>
<feature type="compositionally biased region" description="Basic and acidic residues" evidence="7">
    <location>
        <begin position="23"/>
        <end position="43"/>
    </location>
</feature>
<dbReference type="KEGG" id="kaf:KAFR_0K00920"/>
<evidence type="ECO:0000256" key="1">
    <source>
        <dbReference type="ARBA" id="ARBA00004180"/>
    </source>
</evidence>
<keyword evidence="9" id="KW-1185">Reference proteome</keyword>
<dbReference type="RefSeq" id="XP_003959583.1">
    <property type="nucleotide sequence ID" value="XM_003959534.1"/>
</dbReference>
<protein>
    <recommendedName>
        <fullName evidence="6">Clathrin light chain</fullName>
    </recommendedName>
</protein>
<dbReference type="InterPro" id="IPR000996">
    <property type="entry name" value="Clathrin_L-chain"/>
</dbReference>
<dbReference type="GO" id="GO:0030132">
    <property type="term" value="C:clathrin coat of coated pit"/>
    <property type="evidence" value="ECO:0007669"/>
    <property type="project" value="InterPro"/>
</dbReference>
<dbReference type="EMBL" id="HE650831">
    <property type="protein sequence ID" value="CCF60448.1"/>
    <property type="molecule type" value="Genomic_DNA"/>
</dbReference>
<dbReference type="GO" id="GO:0032050">
    <property type="term" value="F:clathrin heavy chain binding"/>
    <property type="evidence" value="ECO:0007669"/>
    <property type="project" value="TreeGrafter"/>
</dbReference>
<evidence type="ECO:0000256" key="7">
    <source>
        <dbReference type="SAM" id="MobiDB-lite"/>
    </source>
</evidence>
<keyword evidence="4 6" id="KW-0168">Coated pit</keyword>
<comment type="similarity">
    <text evidence="2 6">Belongs to the clathrin light chain family.</text>
</comment>
<feature type="compositionally biased region" description="Acidic residues" evidence="7">
    <location>
        <begin position="48"/>
        <end position="67"/>
    </location>
</feature>
<dbReference type="Pfam" id="PF01086">
    <property type="entry name" value="Clathrin_lg_ch"/>
    <property type="match status" value="1"/>
</dbReference>
<evidence type="ECO:0000256" key="3">
    <source>
        <dbReference type="ARBA" id="ARBA00023136"/>
    </source>
</evidence>
<evidence type="ECO:0000313" key="8">
    <source>
        <dbReference type="EMBL" id="CCF60448.1"/>
    </source>
</evidence>
<evidence type="ECO:0000313" key="9">
    <source>
        <dbReference type="Proteomes" id="UP000005220"/>
    </source>
</evidence>
<dbReference type="GeneID" id="13886637"/>
<dbReference type="GO" id="GO:0006886">
    <property type="term" value="P:intracellular protein transport"/>
    <property type="evidence" value="ECO:0007669"/>
    <property type="project" value="InterPro"/>
</dbReference>
<feature type="compositionally biased region" description="Low complexity" evidence="7">
    <location>
        <begin position="68"/>
        <end position="82"/>
    </location>
</feature>
<dbReference type="PANTHER" id="PTHR10639">
    <property type="entry name" value="CLATHRIN LIGHT CHAIN"/>
    <property type="match status" value="1"/>
</dbReference>
<dbReference type="GO" id="GO:0072583">
    <property type="term" value="P:clathrin-dependent endocytosis"/>
    <property type="evidence" value="ECO:0007669"/>
    <property type="project" value="TreeGrafter"/>
</dbReference>
<proteinExistence type="inferred from homology"/>
<dbReference type="GO" id="GO:0065003">
    <property type="term" value="P:protein-containing complex assembly"/>
    <property type="evidence" value="ECO:0007669"/>
    <property type="project" value="EnsemblFungi"/>
</dbReference>
<keyword evidence="5 6" id="KW-0968">Cytoplasmic vesicle</keyword>
<sequence length="205" mass="23608">MSEKFPPLEDEQVAVSESIEETDFLKREAEALGDEFKTEHDTDLLNNSDEEQFSSEQQNQEDQDELAELQAASPALPSQAPQETTNSDAAEIINKWRESRDKQVHERDETLKSQKSGLQEQAIKYIDDFYANYNEKKEQNIKTVSQESEEFLSKRDQFFTQDNTTWDRVLQLINEDDADIVGGRDRSKFKEILQRLKGKVDAPGA</sequence>
<dbReference type="GO" id="GO:0005198">
    <property type="term" value="F:structural molecule activity"/>
    <property type="evidence" value="ECO:0007669"/>
    <property type="project" value="InterPro"/>
</dbReference>
<feature type="region of interest" description="Disordered" evidence="7">
    <location>
        <begin position="1"/>
        <end position="117"/>
    </location>
</feature>
<dbReference type="Proteomes" id="UP000005220">
    <property type="component" value="Chromosome 11"/>
</dbReference>
<dbReference type="eggNOG" id="KOG4031">
    <property type="taxonomic scope" value="Eukaryota"/>
</dbReference>
<dbReference type="FunCoup" id="H2B1E8">
    <property type="interactions" value="424"/>
</dbReference>
<keyword evidence="3 6" id="KW-0472">Membrane</keyword>
<comment type="subcellular location">
    <subcellularLocation>
        <location evidence="1 6">Cytoplasmic vesicle membrane</location>
        <topology evidence="1 6">Peripheral membrane protein</topology>
        <orientation evidence="1 6">Cytoplasmic side</orientation>
    </subcellularLocation>
    <subcellularLocation>
        <location evidence="6">Membrane</location>
        <location evidence="6">Coated pit</location>
        <topology evidence="6">Peripheral membrane protein</topology>
        <orientation evidence="6">Cytoplasmic side</orientation>
    </subcellularLocation>
    <text evidence="6">Cytoplasmic face of coated pits and vesicles.</text>
</comment>
<name>H2B1E8_KAZAF</name>
<dbReference type="GO" id="GO:0005802">
    <property type="term" value="C:trans-Golgi network"/>
    <property type="evidence" value="ECO:0007669"/>
    <property type="project" value="EnsemblFungi"/>
</dbReference>
<evidence type="ECO:0000256" key="2">
    <source>
        <dbReference type="ARBA" id="ARBA00005263"/>
    </source>
</evidence>
<dbReference type="OrthoDB" id="5512at2759"/>
<comment type="function">
    <text evidence="6">Clathrin is the major protein of the polyhedral coat of coated pits and vesicles.</text>
</comment>
<dbReference type="GO" id="GO:0030130">
    <property type="term" value="C:clathrin coat of trans-Golgi network vesicle"/>
    <property type="evidence" value="ECO:0007669"/>
    <property type="project" value="InterPro"/>
</dbReference>
<dbReference type="HOGENOM" id="CLU_069856_0_1_1"/>
<evidence type="ECO:0000256" key="5">
    <source>
        <dbReference type="ARBA" id="ARBA00023329"/>
    </source>
</evidence>
<evidence type="ECO:0000256" key="4">
    <source>
        <dbReference type="ARBA" id="ARBA00023176"/>
    </source>
</evidence>